<evidence type="ECO:0008006" key="4">
    <source>
        <dbReference type="Google" id="ProtNLM"/>
    </source>
</evidence>
<dbReference type="OrthoDB" id="5182677at2"/>
<feature type="transmembrane region" description="Helical" evidence="1">
    <location>
        <begin position="288"/>
        <end position="305"/>
    </location>
</feature>
<keyword evidence="1" id="KW-0472">Membrane</keyword>
<accession>A0A239MUF6</accession>
<keyword evidence="1" id="KW-0812">Transmembrane</keyword>
<feature type="transmembrane region" description="Helical" evidence="1">
    <location>
        <begin position="230"/>
        <end position="252"/>
    </location>
</feature>
<feature type="transmembrane region" description="Helical" evidence="1">
    <location>
        <begin position="135"/>
        <end position="152"/>
    </location>
</feature>
<dbReference type="PANTHER" id="PTHR37693:SF1">
    <property type="entry name" value="INTEGRAL MEMBRANE PROTEIN"/>
    <property type="match status" value="1"/>
</dbReference>
<dbReference type="EMBL" id="FZOW01000022">
    <property type="protein sequence ID" value="SNT45754.1"/>
    <property type="molecule type" value="Genomic_DNA"/>
</dbReference>
<sequence>MTALSPKRSGVGKIVSAVLSYGVVAVVMWLLYRSVGHSGAVSDAVGAITVTEVVVVCALGLLYLASMLKPMMYTLPGLTTAQAGVARTASLALANTVPEGGTVATGLTFAMYRSWGFGSVDSTTSIVAIGIWTNLSRYVLMSVALVILVVFGSGAGSLVWVAVGSCVVVAAVCLLIAAIIVDDGFARGVGRILTRVRSVVAKRFSRVHPRDMEQVVSDFRLHVKNRVRTCWRSLTATMLVSQLLGALVLGVAVRLCGLGQDEIGWDRIVVAFGAMWLAAFVAPTPGGLGVAEAALIAVLGVGLAANDQAHLVAAVLLFRLATWFLPIPIGLISYLYWRLTKNWRVPSSQVLDDRQTRSEDRGSS</sequence>
<name>A0A239MUF6_9NOCA</name>
<dbReference type="PANTHER" id="PTHR37693">
    <property type="entry name" value="PHOSPHATIDYLGLYCEROL LYSYLTRANSFERASE"/>
    <property type="match status" value="1"/>
</dbReference>
<keyword evidence="1" id="KW-1133">Transmembrane helix</keyword>
<protein>
    <recommendedName>
        <fullName evidence="4">Lysylphosphatidylglycerol synthase TM region</fullName>
    </recommendedName>
</protein>
<dbReference type="RefSeq" id="WP_089251666.1">
    <property type="nucleotide sequence ID" value="NZ_FZOW01000022.1"/>
</dbReference>
<keyword evidence="3" id="KW-1185">Reference proteome</keyword>
<feature type="transmembrane region" description="Helical" evidence="1">
    <location>
        <begin position="311"/>
        <end position="337"/>
    </location>
</feature>
<evidence type="ECO:0000313" key="2">
    <source>
        <dbReference type="EMBL" id="SNT45754.1"/>
    </source>
</evidence>
<reference evidence="3" key="1">
    <citation type="submission" date="2017-06" db="EMBL/GenBank/DDBJ databases">
        <authorList>
            <person name="Varghese N."/>
            <person name="Submissions S."/>
        </authorList>
    </citation>
    <scope>NUCLEOTIDE SEQUENCE [LARGE SCALE GENOMIC DNA]</scope>
    <source>
        <strain evidence="3">JCM 23211</strain>
    </source>
</reference>
<dbReference type="STRING" id="398843.A3K89_13655"/>
<organism evidence="2 3">
    <name type="scientific">Rhodococcoides kyotonense</name>
    <dbReference type="NCBI Taxonomy" id="398843"/>
    <lineage>
        <taxon>Bacteria</taxon>
        <taxon>Bacillati</taxon>
        <taxon>Actinomycetota</taxon>
        <taxon>Actinomycetes</taxon>
        <taxon>Mycobacteriales</taxon>
        <taxon>Nocardiaceae</taxon>
        <taxon>Rhodococcoides</taxon>
    </lineage>
</organism>
<feature type="transmembrane region" description="Helical" evidence="1">
    <location>
        <begin position="12"/>
        <end position="32"/>
    </location>
</feature>
<dbReference type="Proteomes" id="UP000198327">
    <property type="component" value="Unassembled WGS sequence"/>
</dbReference>
<feature type="transmembrane region" description="Helical" evidence="1">
    <location>
        <begin position="264"/>
        <end position="281"/>
    </location>
</feature>
<dbReference type="AlphaFoldDB" id="A0A239MUF6"/>
<feature type="transmembrane region" description="Helical" evidence="1">
    <location>
        <begin position="158"/>
        <end position="181"/>
    </location>
</feature>
<feature type="transmembrane region" description="Helical" evidence="1">
    <location>
        <begin position="44"/>
        <end position="65"/>
    </location>
</feature>
<gene>
    <name evidence="2" type="ORF">SAMN05421642_12214</name>
</gene>
<evidence type="ECO:0000256" key="1">
    <source>
        <dbReference type="SAM" id="Phobius"/>
    </source>
</evidence>
<proteinExistence type="predicted"/>
<evidence type="ECO:0000313" key="3">
    <source>
        <dbReference type="Proteomes" id="UP000198327"/>
    </source>
</evidence>